<feature type="domain" description="Fibronectin type-III" evidence="4">
    <location>
        <begin position="1246"/>
        <end position="1348"/>
    </location>
</feature>
<feature type="domain" description="Fibronectin type-III" evidence="4">
    <location>
        <begin position="1142"/>
        <end position="1242"/>
    </location>
</feature>
<feature type="transmembrane region" description="Helical" evidence="2">
    <location>
        <begin position="3028"/>
        <end position="3047"/>
    </location>
</feature>
<feature type="region of interest" description="Disordered" evidence="1">
    <location>
        <begin position="4252"/>
        <end position="4299"/>
    </location>
</feature>
<feature type="compositionally biased region" description="Acidic residues" evidence="1">
    <location>
        <begin position="4273"/>
        <end position="4284"/>
    </location>
</feature>
<keyword evidence="2" id="KW-0472">Membrane</keyword>
<feature type="region of interest" description="Disordered" evidence="1">
    <location>
        <begin position="1717"/>
        <end position="1737"/>
    </location>
</feature>
<feature type="region of interest" description="Disordered" evidence="1">
    <location>
        <begin position="4527"/>
        <end position="4547"/>
    </location>
</feature>
<feature type="transmembrane region" description="Helical" evidence="2">
    <location>
        <begin position="3492"/>
        <end position="3517"/>
    </location>
</feature>
<feature type="domain" description="Fibronectin type-III" evidence="4">
    <location>
        <begin position="1040"/>
        <end position="1134"/>
    </location>
</feature>
<evidence type="ECO:0000256" key="1">
    <source>
        <dbReference type="SAM" id="MobiDB-lite"/>
    </source>
</evidence>
<dbReference type="InterPro" id="IPR036116">
    <property type="entry name" value="FN3_sf"/>
</dbReference>
<feature type="chain" id="PRO_5033019870" description="Fibronectin type-III domain-containing protein" evidence="3">
    <location>
        <begin position="26"/>
        <end position="4547"/>
    </location>
</feature>
<dbReference type="CDD" id="cd00603">
    <property type="entry name" value="IPT_PCSR"/>
    <property type="match status" value="1"/>
</dbReference>
<dbReference type="SUPFAM" id="SSF57184">
    <property type="entry name" value="Growth factor receptor domain"/>
    <property type="match status" value="1"/>
</dbReference>
<feature type="transmembrane region" description="Helical" evidence="2">
    <location>
        <begin position="3083"/>
        <end position="3102"/>
    </location>
</feature>
<feature type="domain" description="Fibronectin type-III" evidence="4">
    <location>
        <begin position="921"/>
        <end position="1036"/>
    </location>
</feature>
<feature type="compositionally biased region" description="Gly residues" evidence="1">
    <location>
        <begin position="3795"/>
        <end position="3804"/>
    </location>
</feature>
<dbReference type="CDD" id="cd00063">
    <property type="entry name" value="FN3"/>
    <property type="match status" value="9"/>
</dbReference>
<feature type="transmembrane region" description="Helical" evidence="2">
    <location>
        <begin position="3433"/>
        <end position="3452"/>
    </location>
</feature>
<feature type="compositionally biased region" description="Pro residues" evidence="1">
    <location>
        <begin position="3999"/>
        <end position="4010"/>
    </location>
</feature>
<dbReference type="InterPro" id="IPR009030">
    <property type="entry name" value="Growth_fac_rcpt_cys_sf"/>
</dbReference>
<protein>
    <recommendedName>
        <fullName evidence="4">Fibronectin type-III domain-containing protein</fullName>
    </recommendedName>
</protein>
<keyword evidence="2" id="KW-0812">Transmembrane</keyword>
<feature type="region of interest" description="Disordered" evidence="1">
    <location>
        <begin position="3785"/>
        <end position="3809"/>
    </location>
</feature>
<dbReference type="PROSITE" id="PS50853">
    <property type="entry name" value="FN3"/>
    <property type="match status" value="10"/>
</dbReference>
<feature type="transmembrane region" description="Helical" evidence="2">
    <location>
        <begin position="3168"/>
        <end position="3189"/>
    </location>
</feature>
<dbReference type="Pfam" id="PF07699">
    <property type="entry name" value="Ephrin_rec_like"/>
    <property type="match status" value="1"/>
</dbReference>
<feature type="domain" description="Fibronectin type-III" evidence="4">
    <location>
        <begin position="1562"/>
        <end position="1665"/>
    </location>
</feature>
<feature type="domain" description="Fibronectin type-III" evidence="4">
    <location>
        <begin position="594"/>
        <end position="702"/>
    </location>
</feature>
<dbReference type="SMART" id="SM01411">
    <property type="entry name" value="Ephrin_rec_like"/>
    <property type="match status" value="3"/>
</dbReference>
<evidence type="ECO:0000259" key="4">
    <source>
        <dbReference type="PROSITE" id="PS50853"/>
    </source>
</evidence>
<dbReference type="Gene3D" id="2.10.50.10">
    <property type="entry name" value="Tumor Necrosis Factor Receptor, subunit A, domain 2"/>
    <property type="match status" value="1"/>
</dbReference>
<dbReference type="SUPFAM" id="SSF49265">
    <property type="entry name" value="Fibronectin type III"/>
    <property type="match status" value="6"/>
</dbReference>
<feature type="region of interest" description="Disordered" evidence="1">
    <location>
        <begin position="4418"/>
        <end position="4443"/>
    </location>
</feature>
<feature type="region of interest" description="Disordered" evidence="1">
    <location>
        <begin position="3566"/>
        <end position="3591"/>
    </location>
</feature>
<evidence type="ECO:0000313" key="6">
    <source>
        <dbReference type="Proteomes" id="UP000626109"/>
    </source>
</evidence>
<dbReference type="Gene3D" id="2.60.40.10">
    <property type="entry name" value="Immunoglobulins"/>
    <property type="match status" value="8"/>
</dbReference>
<keyword evidence="2" id="KW-1133">Transmembrane helix</keyword>
<dbReference type="PANTHER" id="PTHR46967:SF1">
    <property type="entry name" value="KERATIN-ASSOCIATED PROTEIN 16-1-LIKE"/>
    <property type="match status" value="1"/>
</dbReference>
<dbReference type="SMART" id="SM00060">
    <property type="entry name" value="FN3"/>
    <property type="match status" value="11"/>
</dbReference>
<dbReference type="InterPro" id="IPR013783">
    <property type="entry name" value="Ig-like_fold"/>
</dbReference>
<comment type="caution">
    <text evidence="5">The sequence shown here is derived from an EMBL/GenBank/DDBJ whole genome shotgun (WGS) entry which is preliminary data.</text>
</comment>
<evidence type="ECO:0000256" key="3">
    <source>
        <dbReference type="SAM" id="SignalP"/>
    </source>
</evidence>
<proteinExistence type="predicted"/>
<dbReference type="PANTHER" id="PTHR46967">
    <property type="entry name" value="INSULIN-LIKE GROWTH FACTOR BINDING PROTEIN,N-TERMINAL"/>
    <property type="match status" value="1"/>
</dbReference>
<evidence type="ECO:0000313" key="5">
    <source>
        <dbReference type="EMBL" id="CAE8648707.1"/>
    </source>
</evidence>
<feature type="domain" description="Fibronectin type-III" evidence="4">
    <location>
        <begin position="1352"/>
        <end position="1451"/>
    </location>
</feature>
<dbReference type="InterPro" id="IPR003961">
    <property type="entry name" value="FN3_dom"/>
</dbReference>
<feature type="region of interest" description="Disordered" evidence="1">
    <location>
        <begin position="26"/>
        <end position="51"/>
    </location>
</feature>
<feature type="domain" description="Fibronectin type-III" evidence="4">
    <location>
        <begin position="1460"/>
        <end position="1560"/>
    </location>
</feature>
<accession>A0A813IDW3</accession>
<evidence type="ECO:0000256" key="2">
    <source>
        <dbReference type="SAM" id="Phobius"/>
    </source>
</evidence>
<name>A0A813IDW3_POLGL</name>
<sequence>MKPIPGGALAFVAVLLAALRTQSTADAAAPDETSTGGSVQQQGAAPPRSLAGQGVTNAAWLDTDTRWGFVGGVISWTPPAVTANVDSYQVWICGYSADDMADSPTGANIWDSELQDPLIPVGTNKMNIYSNTRRALNGNPLSWENSDPPARWFQVYASVNGQIQTRTELDDTAVIGIYDTPGNGPIIIPFDNSTVTFSDTDNRRGYIGGRVSWEIPPKYDFTHIQTFEVFLAIDELCNDPSSSWVVPGSSSAVVLPNDLLIGNRRFFCVVAHNTDDSHAPVVKMMIDDTGGLPTQGVTNLHFTDEDTDPGEISGLLTWDFEFVATASNLLVYLARDQSGSGRIPLCAACEALPRTKLELTVPADTDLVGRDYFVVYTKNEHGMQATPAFLLISDKTIGGPPAMSALVQSIEFSDQDSGFQQVDGTVRWTPGGESDVGSFVVCLGRSANAAIGDAGLTEVGEVSRGTYQVALGPMSILNDDGRPYNFILIFAKNQFGTAASANSITLEDNKTLCTDDVDPCPANSVYKAVLPGGCSTGVCTAEECCDVAGQCSSDPNASDSIVCSGDHVLKVPPPSSCTGFQCTKSDCCSQVSLPPGNVTISSPSPTSVQLAWEVPLFGDCTFLQYQIQWRRDADANAWQEVPAGCTLLNQACDSSCMASNLPSNTAVRFRARVQCALLMDNVFSVFNSSWSGESLPASTLLIPPASPTNLILSSYSDSSVFLSWLAPPSLGPDCTFADWLVELRDDSQNVDWTAQSACTGLALAEGECDVLGLHCETSYSLRVAVKCAQPQLFGAFSSAKSFQTTKGQECFRAALAPSGVVASAPSTSAMNVSWTPGLAQDCIFAEWLVEVRPQNRATWSQAQGCEGLATRTTTSCTAIGLKSLTAHEFRVQEVCSDSSLTSDWHTSLFPPTATLVLPAAAPLGLTSLSPTFSSASLSWELPELNDCIFLGYVVQWRYDNASGAGAWRSASDASSCQRASVGAGASGQAWSVCSTGCTTEDLPSNTRLGFQVGVGCSNADAVSVWSSLAYATTPPRPMASPTGLSATVITEESSATVSWQAGLLFDCIFAGWTVERFDGAWEAQCEVTNISQTSCRLIDLPCSSRIQVRVFGRCQDPLANSGYSATKEFVTAPVGCVEIGSPPSSVNASMPTVSSLLVAWTAATASGNCNFTQWEVQSQPQTQASWVAAAGCEGLTTRGVTTCTATGLRSLTVHMFRVREVCGGNQSAGAWGYADLVSTLIMASAQPGSVVGSNPATHEMYLEWERPSLNDCVFKKYLLAWRKAGDFASQWATPEGCKDLVSACTSACTARGLPSNTSLEFRVALSCTPTEANSIWSNASAIVSTLPVPAAPPTGLLQGSIAASSATVSWQAGTLNDCLFRAWLVEVRDVSNGIPWTAQTSCAGQSYNGATCSITGLTCSSVIEVRVQAICADPLANSPVSVVTSFTTPGGDACLQRASPPSSVNASMPTVSSLLVSWAAATESQNCNFARWEVQIQLASWVAAAGCDGLTTRGMTTCSAAGLQSLTAHKFRVREVCQLSQTTGAWGESAVAVFTLAIPAAAPEGVTALSPSFRSMQVSWSPPKLNDCVFRSYVVEWRLLVSPSGWAEASCAGAAAATSGACDAGCQATGLPSRTALSFRARVLCSDEGTSSTWSSEAVATTLHRRAESPVAPAVLDVSIFSARVTWPLAGSPLASALHDCGGSEFLGWRVELQDASSGERWGAPPPHTASASDSDSCNATMPASAQGCNLTGLSCNTHYAVRLAPLCSQPEASPLLPGQEQNFSTLASQQCLRRASSPAGIVGLLPSFTGLQLSWVPGQANDCTFLAWDVKLYVSAPSESFLPQGCDGLSVRELASCFAAGLSDGTSYQISVQELCAESVLASPLGVSSLPATTLEVPAPEVLLQLPSPGEIVGQRPQALLMMFSVPVSAENIPRLSLCAVGAGCPQNGCQELGSDAASFSLKSSRLASWAANSSMWQQGCSYEVRLQAGSFETLAQPAKQQAEITWGFAYNATLPALLGPASLALAATEQLELVVAWTASVEFLCRARRSTGSTTSLGAPQLVALGVPATFQLQGLRPGSIYDIECQGSLQDDPSVTSSWLPAGRAATLQDSNADLSELKLLATPICPGGQQLESQVADATPAFDPNVTSYDVVLVSSDFLFACNLAGQETTTEAVWQLSLASTSQSSYAIVSETSWGASSSSSGGLRLLSLPVAEATVSLTGVVSVTSMAGPVRSYQVQVMALRLNFDVGIPKLTTVTGADVSLQPLEEGRSLEVQVNYSSSSALAAEVWSRLQIFLGPFPQTTLAIPVTGTTSGGGAQQYHLVVLAMLGVGRDLPLQLRLGDALVGQAPSMMSFVDPVVSCISSTGYGSCSAAALEAMEVILATVGETMIFVKGSGFGSHPMLAQAGPLAEQLLRLAVTRESSAVRSLELCADSAWASSSELWCRLLPQVAPPLSLALLGPTGRKLTTDGSGSAPAAAVANSWEVAPLIDLQWTAAYAPPVVSELSSMDLPLSGGGQLFIVGSGFPNFTSDLPRVQLQPGSQSSARLRRLQASGSDALCAPLVRVNDTHLFCNLSSFLNLSSWGCSSMDLEVVWGNLRSQLQAPALRVPKPQITTVTEVSPGPDGNVEIGTGSTFEVQGRGFGTDGNGPIVLKVGDVLCDVSARTDTRLFCSIDGQLRSDLLPFYPAAENHRSGAVEVAVEINITVILGGDSSAGRAGGSGNGGCEPVAATWTQHRVRLLPCPAGTRRSSKDTMACEACAAGRYTSADGPFLACAACPRGRFQPRSGSLDCLACPARSTTEGEATVQPSACECVPGAFLPKDLRGADAALSNCEACSSGAVCEGGLVPPRSLPGHWLLFDESSALICTLDGCLGNNSCAGGYKTDAKCETCDRSYYADLIVQACKQCPEWVSYVGLLYVLVGLWVMFCFFMPIISWKAKVALDPTQSHEVPWICFGVFERWLRPLLIGRLHRAVTAAEYVDIGFHEQQEGWPRTRRFLTRVRCIYHSPLRWLAQGAELQRVTNILLNNLQVLYLTSSIGYKFWPEEARDLLRLGSYVMTDAESLRMGCLVPSSAVTRWFLQWLLPYVLYACFCLAVRLRQPHRLRRRRITFMVSGACLLYLVPPHLLTLFQVFQCADSGDGRWTLEIDRSVICYGTQDETWNGMLALLVLDGVLLIILLLSLFSAGNKSYFWYRTAEIGSKPPSEVFFTWWWVTGCAGVSMKHRAAIQGLKVQLPMPTQNLSAPEVSTLCEDLFDNNLGTLKGGVGRLARDLKSFRIQDESGGRAQALTAAASMRHSMERLERAALASPKSPRRGVAWGRSGTALSVASSRSAQTSFFPRLLELVGWRPRAANVPRAWEIRCAARHQAYEELFLRIEHLVQQFRTMSSFSSEQAGLADYFSYQWEMVLLANKVAIGIIRMASVRSPERGLRAALVVTLFFTLMTIAVRPYRHPGLNAYDALFNTLTVLVLISLIMLERDPLNPESGMFNVLLLLIALFLALTLLFSWVFFHIWDLVFKDTFYVMVTKEIQGRAWRGPACRESDEGDVADSDFGSSVSCVVPADSPDGSDTKSGHAQTNGKGTSNGHATGCSRVPAKHVLACPAAVSTRVVRSRADLLPGEELAAQWFFCSPSQPQQENEESASTHKGLGASLRSWISSLVTHGNSSTPIEPLPLDQGVAFTVRDPEVLMRVLNARGGPVDLWHLSSGGQLPAGLQHLEEKMETEAASRGAPRPRLQLSLARGGDLTGQLQVRLPGGEPQQLKEALAELRALGTREEDDGCLGLLPLSNGGRAPGGTGTGRGGEESEALEQKARAAAKKIHFAGTADLDFSPGGGAMADAMTNTMTTIATAPIDPEAIISNILKPLSVPRVIGGRLVPAGAVLDAVRYVPHGTALRDAESQPPAAFLAKLGWKGRSVLGCLAGAAGDLVLEFRRPDVQEDIHQELCELILSRDEVPGEQLGLFGEEAEPTDSSPRPPRGGSSGEAGRGAEATSPSSFPPFPARPPLGRPEASLERAKALLQEVGDVVLPLDLRLVIPKPRLQLQVHSQPSWGCLEEVLVLERAGQQWLVQLNEIQHHLGNTSEVLAKERRKIQKKSSWLAEKSFASASSAVAEQLRSVSGEIRHLIEDDFQDIQKVFSGDLDEEEEEDDDSDDEELAPRIVNDPRCQGQFASRSAWRIPGGGVVMIHDFTCFGGRLELRGKPQDAQAVEHGERLGQQVLWHRPKEKASKARKLEESSDLQMPGEALAVPWREKAEGEGGEVSENTTGETGEAEAEAEEPEAEAALASPWAPKDKRLHEDSPITGWYDGRHIFWEPRRQFLTTAGRDAEMETPGPRGEGELPPGPWVRITSAMDLLGVPGPDSGLWHVKQTFFAECHGPLPLDFLERVGRYQAGAVGARELLERTSRDTRLWAHSHGGLQESGEDGQDRGGGGLQGQVGGGPEELYVGQGGGGFSFGAVPENQMPFEGEASEMSRSEDPCDFDDVEFGLEDLDLTFEGGEAEDEDVEDEVIRGLQFEESTLGINVEERDPGDNIPIQLKDTKARI</sequence>
<feature type="compositionally biased region" description="Polar residues" evidence="1">
    <location>
        <begin position="32"/>
        <end position="43"/>
    </location>
</feature>
<dbReference type="EMBL" id="CAJNNW010006891">
    <property type="protein sequence ID" value="CAE8648707.1"/>
    <property type="molecule type" value="Genomic_DNA"/>
</dbReference>
<feature type="domain" description="Fibronectin type-III" evidence="4">
    <location>
        <begin position="706"/>
        <end position="807"/>
    </location>
</feature>
<feature type="transmembrane region" description="Helical" evidence="2">
    <location>
        <begin position="2914"/>
        <end position="2938"/>
    </location>
</feature>
<feature type="compositionally biased region" description="Polar residues" evidence="1">
    <location>
        <begin position="3577"/>
        <end position="3590"/>
    </location>
</feature>
<reference evidence="5" key="1">
    <citation type="submission" date="2021-02" db="EMBL/GenBank/DDBJ databases">
        <authorList>
            <person name="Dougan E. K."/>
            <person name="Rhodes N."/>
            <person name="Thang M."/>
            <person name="Chan C."/>
        </authorList>
    </citation>
    <scope>NUCLEOTIDE SEQUENCE</scope>
</reference>
<feature type="region of interest" description="Disordered" evidence="1">
    <location>
        <begin position="3967"/>
        <end position="4012"/>
    </location>
</feature>
<dbReference type="InterPro" id="IPR011641">
    <property type="entry name" value="Tyr-kin_ephrin_A/B_rcpt-like"/>
</dbReference>
<dbReference type="Proteomes" id="UP000626109">
    <property type="component" value="Unassembled WGS sequence"/>
</dbReference>
<keyword evidence="3" id="KW-0732">Signal</keyword>
<feature type="compositionally biased region" description="Gly residues" evidence="1">
    <location>
        <begin position="4431"/>
        <end position="4443"/>
    </location>
</feature>
<organism evidence="5 6">
    <name type="scientific">Polarella glacialis</name>
    <name type="common">Dinoflagellate</name>
    <dbReference type="NCBI Taxonomy" id="89957"/>
    <lineage>
        <taxon>Eukaryota</taxon>
        <taxon>Sar</taxon>
        <taxon>Alveolata</taxon>
        <taxon>Dinophyceae</taxon>
        <taxon>Suessiales</taxon>
        <taxon>Suessiaceae</taxon>
        <taxon>Polarella</taxon>
    </lineage>
</organism>
<feature type="signal peptide" evidence="3">
    <location>
        <begin position="1"/>
        <end position="25"/>
    </location>
</feature>
<gene>
    <name evidence="5" type="ORF">PGLA2088_LOCUS6796</name>
</gene>
<feature type="transmembrane region" description="Helical" evidence="2">
    <location>
        <begin position="3464"/>
        <end position="3480"/>
    </location>
</feature>
<feature type="domain" description="Fibronectin type-III" evidence="4">
    <location>
        <begin position="816"/>
        <end position="919"/>
    </location>
</feature>
<feature type="transmembrane region" description="Helical" evidence="2">
    <location>
        <begin position="3114"/>
        <end position="3137"/>
    </location>
</feature>